<keyword evidence="8" id="KW-0133">Cell shape</keyword>
<feature type="transmembrane region" description="Helical" evidence="16">
    <location>
        <begin position="20"/>
        <end position="45"/>
    </location>
</feature>
<evidence type="ECO:0000256" key="5">
    <source>
        <dbReference type="ARBA" id="ARBA00022679"/>
    </source>
</evidence>
<keyword evidence="10 16" id="KW-1133">Transmembrane helix</keyword>
<keyword evidence="6 16" id="KW-0812">Transmembrane</keyword>
<evidence type="ECO:0000256" key="15">
    <source>
        <dbReference type="ARBA" id="ARBA00049902"/>
    </source>
</evidence>
<dbReference type="PANTHER" id="PTHR32282:SF32">
    <property type="entry name" value="PENICILLIN-BINDING PROTEIN 2A"/>
    <property type="match status" value="1"/>
</dbReference>
<evidence type="ECO:0000256" key="6">
    <source>
        <dbReference type="ARBA" id="ARBA00022692"/>
    </source>
</evidence>
<dbReference type="InterPro" id="IPR001264">
    <property type="entry name" value="Glyco_trans_51"/>
</dbReference>
<dbReference type="PANTHER" id="PTHR32282">
    <property type="entry name" value="BINDING PROTEIN TRANSPEPTIDASE, PUTATIVE-RELATED"/>
    <property type="match status" value="1"/>
</dbReference>
<evidence type="ECO:0000256" key="13">
    <source>
        <dbReference type="ARBA" id="ARBA00023316"/>
    </source>
</evidence>
<keyword evidence="3" id="KW-0645">Protease</keyword>
<evidence type="ECO:0000256" key="11">
    <source>
        <dbReference type="ARBA" id="ARBA00023136"/>
    </source>
</evidence>
<name>A0ABX4HTE9_9BACI</name>
<dbReference type="InterPro" id="IPR023346">
    <property type="entry name" value="Lysozyme-like_dom_sf"/>
</dbReference>
<feature type="domain" description="Glycosyl transferase family 51" evidence="18">
    <location>
        <begin position="62"/>
        <end position="236"/>
    </location>
</feature>
<comment type="catalytic activity">
    <reaction evidence="15">
        <text>[GlcNAc-(1-&gt;4)-Mur2Ac(oyl-L-Ala-gamma-D-Glu-L-Lys-D-Ala-D-Ala)](n)-di-trans,octa-cis-undecaprenyl diphosphate + beta-D-GlcNAc-(1-&gt;4)-Mur2Ac(oyl-L-Ala-gamma-D-Glu-L-Lys-D-Ala-D-Ala)-di-trans,octa-cis-undecaprenyl diphosphate = [GlcNAc-(1-&gt;4)-Mur2Ac(oyl-L-Ala-gamma-D-Glu-L-Lys-D-Ala-D-Ala)](n+1)-di-trans,octa-cis-undecaprenyl diphosphate + di-trans,octa-cis-undecaprenyl diphosphate + H(+)</text>
        <dbReference type="Rhea" id="RHEA:23708"/>
        <dbReference type="Rhea" id="RHEA-COMP:9602"/>
        <dbReference type="Rhea" id="RHEA-COMP:9603"/>
        <dbReference type="ChEBI" id="CHEBI:15378"/>
        <dbReference type="ChEBI" id="CHEBI:58405"/>
        <dbReference type="ChEBI" id="CHEBI:60033"/>
        <dbReference type="ChEBI" id="CHEBI:78435"/>
        <dbReference type="EC" id="2.4.99.28"/>
    </reaction>
</comment>
<dbReference type="Gene3D" id="1.10.3810.10">
    <property type="entry name" value="Biosynthetic peptidoglycan transglycosylase-like"/>
    <property type="match status" value="1"/>
</dbReference>
<evidence type="ECO:0000259" key="18">
    <source>
        <dbReference type="Pfam" id="PF00912"/>
    </source>
</evidence>
<keyword evidence="9" id="KW-0573">Peptidoglycan synthesis</keyword>
<dbReference type="Proteomes" id="UP000217561">
    <property type="component" value="Unassembled WGS sequence"/>
</dbReference>
<evidence type="ECO:0000256" key="4">
    <source>
        <dbReference type="ARBA" id="ARBA00022676"/>
    </source>
</evidence>
<evidence type="ECO:0000259" key="17">
    <source>
        <dbReference type="Pfam" id="PF00905"/>
    </source>
</evidence>
<proteinExistence type="predicted"/>
<protein>
    <submittedName>
        <fullName evidence="19">Penicillin-binding protein</fullName>
    </submittedName>
</protein>
<keyword evidence="11 16" id="KW-0472">Membrane</keyword>
<keyword evidence="4" id="KW-0328">Glycosyltransferase</keyword>
<comment type="caution">
    <text evidence="19">The sequence shown here is derived from an EMBL/GenBank/DDBJ whole genome shotgun (WGS) entry which is preliminary data.</text>
</comment>
<keyword evidence="2" id="KW-0121">Carboxypeptidase</keyword>
<comment type="catalytic activity">
    <reaction evidence="14">
        <text>Preferential cleavage: (Ac)2-L-Lys-D-Ala-|-D-Ala. Also transpeptidation of peptidyl-alanyl moieties that are N-acyl substituents of D-alanine.</text>
        <dbReference type="EC" id="3.4.16.4"/>
    </reaction>
</comment>
<keyword evidence="20" id="KW-1185">Reference proteome</keyword>
<keyword evidence="1" id="KW-1003">Cell membrane</keyword>
<evidence type="ECO:0000313" key="19">
    <source>
        <dbReference type="EMBL" id="PBB06084.1"/>
    </source>
</evidence>
<evidence type="ECO:0000256" key="7">
    <source>
        <dbReference type="ARBA" id="ARBA00022801"/>
    </source>
</evidence>
<dbReference type="SUPFAM" id="SSF53955">
    <property type="entry name" value="Lysozyme-like"/>
    <property type="match status" value="1"/>
</dbReference>
<dbReference type="RefSeq" id="WP_095821636.1">
    <property type="nucleotide sequence ID" value="NZ_NSGH01000006.1"/>
</dbReference>
<dbReference type="InterPro" id="IPR001460">
    <property type="entry name" value="PCN-bd_Tpept"/>
</dbReference>
<dbReference type="SUPFAM" id="SSF56601">
    <property type="entry name" value="beta-lactamase/transpeptidase-like"/>
    <property type="match status" value="1"/>
</dbReference>
<evidence type="ECO:0000256" key="2">
    <source>
        <dbReference type="ARBA" id="ARBA00022645"/>
    </source>
</evidence>
<accession>A0ABX4HTE9</accession>
<feature type="domain" description="Penicillin-binding protein transpeptidase" evidence="17">
    <location>
        <begin position="329"/>
        <end position="569"/>
    </location>
</feature>
<evidence type="ECO:0000256" key="12">
    <source>
        <dbReference type="ARBA" id="ARBA00023268"/>
    </source>
</evidence>
<evidence type="ECO:0000256" key="8">
    <source>
        <dbReference type="ARBA" id="ARBA00022960"/>
    </source>
</evidence>
<dbReference type="NCBIfam" id="TIGR02074">
    <property type="entry name" value="PBP_1a_fam"/>
    <property type="match status" value="1"/>
</dbReference>
<sequence>MKREEYKQMKKKGKRLRNTFIGLGSFLFVMAIGLLLLMFGGRFFVSEDAMTLDAATKVVADGEEIEEIYSTNRSLISLEEVPEFLQEAVVATEDSRFYEHSGIDPRGIARALYRDVLAWEKVEGASTITQQVAKNLFFSNDKSWLRKTKEVMVALYLERNYTKDEILELYLNSIYFGEGTYGVEKAAERYFSKPVPELNETESALLAGLPKAPSNYSPIADSEAAKDRRDTVLFRMEDEGYISKEEEEALSNRQVEYTEEAPSGETWSNAYVNVVVQEVVDRYGISREALKTEGYEIEVNMNPEAQRIAYETMKNGNYASGSVEGVEGAFVLTDKEGKVTALTGGREYEHGEVNHALTKHQPGSVMKPLAVYGPALMGDTYSPYSVLKDEELSYGDYTPKNLDGYEGQVTLYEALVESKNAPAVWLLNEIGVKESKSYLEKLGLATKDEGLSIALGGMSEGYSPMEIAGGYQAVGNNGKRVPLRTVSTITDRNGETVKPKKETEAVRAFNEKTAFQLREMLETVVSSGTARNGNYSGALAGKTGTAQHPEVEGKNRDVWFAGLTPNYAMSMWMGYGDSGSDYYLDDSSSVPVSLTKQMLTNLKEVLDPGEEFTDPEGLTSLEEPVDLPRNIQLEGSIDIGGWTLVRGKLNWNTDERDEDVTYRIYRKKGEEKELITKTKETSHTIQSFGLFDSRTYYVVPFDPESGREGEPSNEVTLEW</sequence>
<reference evidence="19 20" key="1">
    <citation type="submission" date="2017-08" db="EMBL/GenBank/DDBJ databases">
        <title>Salimicrobium alkalisoli sp. nov., isolated from saline alkaline soil.</title>
        <authorList>
            <person name="Zhang G."/>
            <person name="Xiong Q."/>
        </authorList>
    </citation>
    <scope>NUCLEOTIDE SEQUENCE [LARGE SCALE GENOMIC DNA]</scope>
    <source>
        <strain evidence="19 20">WN024</strain>
    </source>
</reference>
<keyword evidence="13" id="KW-0961">Cell wall biogenesis/degradation</keyword>
<dbReference type="Pfam" id="PF00905">
    <property type="entry name" value="Transpeptidase"/>
    <property type="match status" value="1"/>
</dbReference>
<dbReference type="InterPro" id="IPR036950">
    <property type="entry name" value="PBP_transglycosylase"/>
</dbReference>
<evidence type="ECO:0000256" key="9">
    <source>
        <dbReference type="ARBA" id="ARBA00022984"/>
    </source>
</evidence>
<dbReference type="Pfam" id="PF00912">
    <property type="entry name" value="Transgly"/>
    <property type="match status" value="1"/>
</dbReference>
<dbReference type="InterPro" id="IPR012338">
    <property type="entry name" value="Beta-lactam/transpept-like"/>
</dbReference>
<organism evidence="19 20">
    <name type="scientific">Salimicrobium humidisoli</name>
    <dbReference type="NCBI Taxonomy" id="2029857"/>
    <lineage>
        <taxon>Bacteria</taxon>
        <taxon>Bacillati</taxon>
        <taxon>Bacillota</taxon>
        <taxon>Bacilli</taxon>
        <taxon>Bacillales</taxon>
        <taxon>Bacillaceae</taxon>
        <taxon>Salimicrobium</taxon>
    </lineage>
</organism>
<dbReference type="InterPro" id="IPR050396">
    <property type="entry name" value="Glycosyltr_51/Transpeptidase"/>
</dbReference>
<evidence type="ECO:0000256" key="10">
    <source>
        <dbReference type="ARBA" id="ARBA00022989"/>
    </source>
</evidence>
<evidence type="ECO:0000313" key="20">
    <source>
        <dbReference type="Proteomes" id="UP000217561"/>
    </source>
</evidence>
<evidence type="ECO:0000256" key="16">
    <source>
        <dbReference type="SAM" id="Phobius"/>
    </source>
</evidence>
<evidence type="ECO:0000256" key="14">
    <source>
        <dbReference type="ARBA" id="ARBA00034000"/>
    </source>
</evidence>
<dbReference type="EMBL" id="NSGH01000006">
    <property type="protein sequence ID" value="PBB06084.1"/>
    <property type="molecule type" value="Genomic_DNA"/>
</dbReference>
<keyword evidence="12" id="KW-0511">Multifunctional enzyme</keyword>
<gene>
    <name evidence="19" type="ORF">CKW00_04845</name>
</gene>
<keyword evidence="5" id="KW-0808">Transferase</keyword>
<keyword evidence="7" id="KW-0378">Hydrolase</keyword>
<evidence type="ECO:0000256" key="1">
    <source>
        <dbReference type="ARBA" id="ARBA00022475"/>
    </source>
</evidence>
<evidence type="ECO:0000256" key="3">
    <source>
        <dbReference type="ARBA" id="ARBA00022670"/>
    </source>
</evidence>
<dbReference type="Gene3D" id="3.40.710.10">
    <property type="entry name" value="DD-peptidase/beta-lactamase superfamily"/>
    <property type="match status" value="1"/>
</dbReference>